<organism evidence="2 3">
    <name type="scientific">Salegentibacter salinarum</name>
    <dbReference type="NCBI Taxonomy" id="447422"/>
    <lineage>
        <taxon>Bacteria</taxon>
        <taxon>Pseudomonadati</taxon>
        <taxon>Bacteroidota</taxon>
        <taxon>Flavobacteriia</taxon>
        <taxon>Flavobacteriales</taxon>
        <taxon>Flavobacteriaceae</taxon>
        <taxon>Salegentibacter</taxon>
    </lineage>
</organism>
<keyword evidence="2" id="KW-0540">Nuclease</keyword>
<dbReference type="RefSeq" id="WP_079713888.1">
    <property type="nucleotide sequence ID" value="NZ_FUZC01000012.1"/>
</dbReference>
<dbReference type="Proteomes" id="UP000232673">
    <property type="component" value="Unassembled WGS sequence"/>
</dbReference>
<proteinExistence type="predicted"/>
<evidence type="ECO:0000259" key="1">
    <source>
        <dbReference type="Pfam" id="PF03372"/>
    </source>
</evidence>
<name>A0A2N0U087_9FLAO</name>
<reference evidence="2 3" key="1">
    <citation type="submission" date="2015-10" db="EMBL/GenBank/DDBJ databases">
        <title>Draft genome sequence of Salegentibacter salinarum KCTC 12975.</title>
        <authorList>
            <person name="Lin W."/>
            <person name="Zheng Q."/>
        </authorList>
    </citation>
    <scope>NUCLEOTIDE SEQUENCE [LARGE SCALE GENOMIC DNA]</scope>
    <source>
        <strain evidence="2 3">KCTC 12975</strain>
    </source>
</reference>
<dbReference type="Gene3D" id="3.60.10.10">
    <property type="entry name" value="Endonuclease/exonuclease/phosphatase"/>
    <property type="match status" value="1"/>
</dbReference>
<keyword evidence="2" id="KW-0378">Hydrolase</keyword>
<dbReference type="OrthoDB" id="9793162at2"/>
<evidence type="ECO:0000313" key="2">
    <source>
        <dbReference type="EMBL" id="PKD20412.1"/>
    </source>
</evidence>
<dbReference type="GO" id="GO:0004519">
    <property type="term" value="F:endonuclease activity"/>
    <property type="evidence" value="ECO:0007669"/>
    <property type="project" value="UniProtKB-KW"/>
</dbReference>
<dbReference type="InterPro" id="IPR036691">
    <property type="entry name" value="Endo/exonu/phosph_ase_sf"/>
</dbReference>
<sequence>MIIRIFFACLLFIFTGTTLSSQEVELMSYNIKYANENDGENSWSKRKDHITKQIKFYEPGIFGVQEALVNQLKHFGSEMKNYKYVGVGRDDGKEAGEFSAIFYDSEEFEVLENDTFWLSETPNEISVGWDAAMERVCTYSKFKEKKSGKIFWVFNTHFDHVGEKARENSAKLIWEKISAVNKENLPVILMGDLNLEPDTSGIQFLMQQLNDSKAVSKLDFGPDGTYNGYNFEEPVTRRIDYIFTSDNIEVKKYAVLSDSKDLKYPSDHLPVWVEVDFK</sequence>
<keyword evidence="2" id="KW-0269">Exonuclease</keyword>
<gene>
    <name evidence="2" type="ORF">APR41_14135</name>
</gene>
<dbReference type="InterPro" id="IPR050410">
    <property type="entry name" value="CCR4/nocturin_mRNA_transcr"/>
</dbReference>
<evidence type="ECO:0000313" key="3">
    <source>
        <dbReference type="Proteomes" id="UP000232673"/>
    </source>
</evidence>
<dbReference type="CDD" id="cd09083">
    <property type="entry name" value="EEP-1"/>
    <property type="match status" value="1"/>
</dbReference>
<dbReference type="AlphaFoldDB" id="A0A2N0U087"/>
<feature type="domain" description="Endonuclease/exonuclease/phosphatase" evidence="1">
    <location>
        <begin position="27"/>
        <end position="268"/>
    </location>
</feature>
<accession>A0A2N0U087</accession>
<dbReference type="EMBL" id="LKTS01000005">
    <property type="protein sequence ID" value="PKD20412.1"/>
    <property type="molecule type" value="Genomic_DNA"/>
</dbReference>
<dbReference type="GO" id="GO:0000175">
    <property type="term" value="F:3'-5'-RNA exonuclease activity"/>
    <property type="evidence" value="ECO:0007669"/>
    <property type="project" value="TreeGrafter"/>
</dbReference>
<dbReference type="InterPro" id="IPR005135">
    <property type="entry name" value="Endo/exonuclease/phosphatase"/>
</dbReference>
<dbReference type="PANTHER" id="PTHR12121:SF36">
    <property type="entry name" value="ENDONUCLEASE_EXONUCLEASE_PHOSPHATASE DOMAIN-CONTAINING PROTEIN"/>
    <property type="match status" value="1"/>
</dbReference>
<keyword evidence="2" id="KW-0255">Endonuclease</keyword>
<keyword evidence="3" id="KW-1185">Reference proteome</keyword>
<dbReference type="STRING" id="447422.SAMN05660903_02864"/>
<comment type="caution">
    <text evidence="2">The sequence shown here is derived from an EMBL/GenBank/DDBJ whole genome shotgun (WGS) entry which is preliminary data.</text>
</comment>
<protein>
    <submittedName>
        <fullName evidence="2">Endonuclease/exonuclease/phosphatase</fullName>
    </submittedName>
</protein>
<dbReference type="PANTHER" id="PTHR12121">
    <property type="entry name" value="CARBON CATABOLITE REPRESSOR PROTEIN 4"/>
    <property type="match status" value="1"/>
</dbReference>
<dbReference type="SUPFAM" id="SSF56219">
    <property type="entry name" value="DNase I-like"/>
    <property type="match status" value="1"/>
</dbReference>
<dbReference type="Pfam" id="PF03372">
    <property type="entry name" value="Exo_endo_phos"/>
    <property type="match status" value="1"/>
</dbReference>